<dbReference type="EMBL" id="CM009290">
    <property type="protein sequence ID" value="KAI9400589.1"/>
    <property type="molecule type" value="Genomic_DNA"/>
</dbReference>
<accession>A0ACC0TG74</accession>
<sequence>MKTKPVLSGGSSFSGHCSSSIFLWFLVCSSIFSVLPLFLFSPFFSLPCPSWLFLLPGSGSPLLSVFPRFFQSLRLAFSGPQFFFFGFSSPVSSFSFPWVFFRLFSCFSQFSLPMVWSVQLETNN</sequence>
<keyword evidence="2" id="KW-1185">Reference proteome</keyword>
<comment type="caution">
    <text evidence="1">The sequence shown here is derived from an EMBL/GenBank/DDBJ whole genome shotgun (WGS) entry which is preliminary data.</text>
</comment>
<name>A0ACC0TG74_POPTR</name>
<gene>
    <name evidence="1" type="ORF">POPTR_001G006951v4</name>
</gene>
<dbReference type="Proteomes" id="UP000006729">
    <property type="component" value="Chromosome 1"/>
</dbReference>
<reference evidence="1 2" key="1">
    <citation type="journal article" date="2006" name="Science">
        <title>The genome of black cottonwood, Populus trichocarpa (Torr. &amp; Gray).</title>
        <authorList>
            <person name="Tuskan G.A."/>
            <person name="Difazio S."/>
            <person name="Jansson S."/>
            <person name="Bohlmann J."/>
            <person name="Grigoriev I."/>
            <person name="Hellsten U."/>
            <person name="Putnam N."/>
            <person name="Ralph S."/>
            <person name="Rombauts S."/>
            <person name="Salamov A."/>
            <person name="Schein J."/>
            <person name="Sterck L."/>
            <person name="Aerts A."/>
            <person name="Bhalerao R.R."/>
            <person name="Bhalerao R.P."/>
            <person name="Blaudez D."/>
            <person name="Boerjan W."/>
            <person name="Brun A."/>
            <person name="Brunner A."/>
            <person name="Busov V."/>
            <person name="Campbell M."/>
            <person name="Carlson J."/>
            <person name="Chalot M."/>
            <person name="Chapman J."/>
            <person name="Chen G.L."/>
            <person name="Cooper D."/>
            <person name="Coutinho P.M."/>
            <person name="Couturier J."/>
            <person name="Covert S."/>
            <person name="Cronk Q."/>
            <person name="Cunningham R."/>
            <person name="Davis J."/>
            <person name="Degroeve S."/>
            <person name="Dejardin A."/>
            <person name="Depamphilis C."/>
            <person name="Detter J."/>
            <person name="Dirks B."/>
            <person name="Dubchak I."/>
            <person name="Duplessis S."/>
            <person name="Ehlting J."/>
            <person name="Ellis B."/>
            <person name="Gendler K."/>
            <person name="Goodstein D."/>
            <person name="Gribskov M."/>
            <person name="Grimwood J."/>
            <person name="Groover A."/>
            <person name="Gunter L."/>
            <person name="Hamberger B."/>
            <person name="Heinze B."/>
            <person name="Helariutta Y."/>
            <person name="Henrissat B."/>
            <person name="Holligan D."/>
            <person name="Holt R."/>
            <person name="Huang W."/>
            <person name="Islam-Faridi N."/>
            <person name="Jones S."/>
            <person name="Jones-Rhoades M."/>
            <person name="Jorgensen R."/>
            <person name="Joshi C."/>
            <person name="Kangasjarvi J."/>
            <person name="Karlsson J."/>
            <person name="Kelleher C."/>
            <person name="Kirkpatrick R."/>
            <person name="Kirst M."/>
            <person name="Kohler A."/>
            <person name="Kalluri U."/>
            <person name="Larimer F."/>
            <person name="Leebens-Mack J."/>
            <person name="Leple J.C."/>
            <person name="Locascio P."/>
            <person name="Lou Y."/>
            <person name="Lucas S."/>
            <person name="Martin F."/>
            <person name="Montanini B."/>
            <person name="Napoli C."/>
            <person name="Nelson D.R."/>
            <person name="Nelson C."/>
            <person name="Nieminen K."/>
            <person name="Nilsson O."/>
            <person name="Pereda V."/>
            <person name="Peter G."/>
            <person name="Philippe R."/>
            <person name="Pilate G."/>
            <person name="Poliakov A."/>
            <person name="Razumovskaya J."/>
            <person name="Richardson P."/>
            <person name="Rinaldi C."/>
            <person name="Ritland K."/>
            <person name="Rouze P."/>
            <person name="Ryaboy D."/>
            <person name="Schmutz J."/>
            <person name="Schrader J."/>
            <person name="Segerman B."/>
            <person name="Shin H."/>
            <person name="Siddiqui A."/>
            <person name="Sterky F."/>
            <person name="Terry A."/>
            <person name="Tsai C.J."/>
            <person name="Uberbacher E."/>
            <person name="Unneberg P."/>
            <person name="Vahala J."/>
            <person name="Wall K."/>
            <person name="Wessler S."/>
            <person name="Yang G."/>
            <person name="Yin T."/>
            <person name="Douglas C."/>
            <person name="Marra M."/>
            <person name="Sandberg G."/>
            <person name="Van de Peer Y."/>
            <person name="Rokhsar D."/>
        </authorList>
    </citation>
    <scope>NUCLEOTIDE SEQUENCE [LARGE SCALE GENOMIC DNA]</scope>
    <source>
        <strain evidence="2">cv. Nisqually</strain>
    </source>
</reference>
<evidence type="ECO:0000313" key="1">
    <source>
        <dbReference type="EMBL" id="KAI9400589.1"/>
    </source>
</evidence>
<proteinExistence type="predicted"/>
<organism evidence="1 2">
    <name type="scientific">Populus trichocarpa</name>
    <name type="common">Western balsam poplar</name>
    <name type="synonym">Populus balsamifera subsp. trichocarpa</name>
    <dbReference type="NCBI Taxonomy" id="3694"/>
    <lineage>
        <taxon>Eukaryota</taxon>
        <taxon>Viridiplantae</taxon>
        <taxon>Streptophyta</taxon>
        <taxon>Embryophyta</taxon>
        <taxon>Tracheophyta</taxon>
        <taxon>Spermatophyta</taxon>
        <taxon>Magnoliopsida</taxon>
        <taxon>eudicotyledons</taxon>
        <taxon>Gunneridae</taxon>
        <taxon>Pentapetalae</taxon>
        <taxon>rosids</taxon>
        <taxon>fabids</taxon>
        <taxon>Malpighiales</taxon>
        <taxon>Salicaceae</taxon>
        <taxon>Saliceae</taxon>
        <taxon>Populus</taxon>
    </lineage>
</organism>
<evidence type="ECO:0000313" key="2">
    <source>
        <dbReference type="Proteomes" id="UP000006729"/>
    </source>
</evidence>
<protein>
    <submittedName>
        <fullName evidence="1">Uncharacterized protein</fullName>
    </submittedName>
</protein>